<feature type="domain" description="Core-binding (CB)" evidence="6">
    <location>
        <begin position="8"/>
        <end position="90"/>
    </location>
</feature>
<dbReference type="InterPro" id="IPR013762">
    <property type="entry name" value="Integrase-like_cat_sf"/>
</dbReference>
<dbReference type="InterPro" id="IPR011010">
    <property type="entry name" value="DNA_brk_join_enz"/>
</dbReference>
<dbReference type="GO" id="GO:0015074">
    <property type="term" value="P:DNA integration"/>
    <property type="evidence" value="ECO:0007669"/>
    <property type="project" value="UniProtKB-KW"/>
</dbReference>
<name>A0A285NTQ5_NATPI</name>
<dbReference type="OrthoDB" id="142231at2157"/>
<evidence type="ECO:0000313" key="7">
    <source>
        <dbReference type="EMBL" id="SNZ12303.1"/>
    </source>
</evidence>
<dbReference type="Gene3D" id="1.10.150.130">
    <property type="match status" value="1"/>
</dbReference>
<dbReference type="Pfam" id="PF00589">
    <property type="entry name" value="Phage_integrase"/>
    <property type="match status" value="1"/>
</dbReference>
<dbReference type="PROSITE" id="PS51898">
    <property type="entry name" value="TYR_RECOMBINASE"/>
    <property type="match status" value="1"/>
</dbReference>
<evidence type="ECO:0000259" key="6">
    <source>
        <dbReference type="PROSITE" id="PS51900"/>
    </source>
</evidence>
<dbReference type="EMBL" id="OBEJ01000002">
    <property type="protein sequence ID" value="SNZ12303.1"/>
    <property type="molecule type" value="Genomic_DNA"/>
</dbReference>
<dbReference type="Proteomes" id="UP000219453">
    <property type="component" value="Unassembled WGS sequence"/>
</dbReference>
<dbReference type="GO" id="GO:0006310">
    <property type="term" value="P:DNA recombination"/>
    <property type="evidence" value="ECO:0007669"/>
    <property type="project" value="UniProtKB-KW"/>
</dbReference>
<dbReference type="GO" id="GO:0003677">
    <property type="term" value="F:DNA binding"/>
    <property type="evidence" value="ECO:0007669"/>
    <property type="project" value="UniProtKB-UniRule"/>
</dbReference>
<dbReference type="InterPro" id="IPR010998">
    <property type="entry name" value="Integrase_recombinase_N"/>
</dbReference>
<reference evidence="7 8" key="1">
    <citation type="submission" date="2017-09" db="EMBL/GenBank/DDBJ databases">
        <authorList>
            <person name="Ehlers B."/>
            <person name="Leendertz F.H."/>
        </authorList>
    </citation>
    <scope>NUCLEOTIDE SEQUENCE [LARGE SCALE GENOMIC DNA]</scope>
    <source>
        <strain evidence="7 8">DSM 27208</strain>
    </source>
</reference>
<protein>
    <submittedName>
        <fullName evidence="7">Site-specific recombinase XerD</fullName>
    </submittedName>
</protein>
<evidence type="ECO:0000256" key="3">
    <source>
        <dbReference type="ARBA" id="ARBA00023172"/>
    </source>
</evidence>
<dbReference type="Pfam" id="PF02899">
    <property type="entry name" value="Phage_int_SAM_1"/>
    <property type="match status" value="1"/>
</dbReference>
<sequence length="338" mass="39521">MKNVTRDKFDHKINYEFCVAHRNKVEEGTLTGYRWTVKSFLEHIEGEGVDLENIDWTDIDSFIDSMVEEYSQSTTKTRYNHLRSFIKWLRARKGYYTDSEQLPIDSRHLEIKEYIDRGETKKGNEASSKEGVVFVEAGEYELLKENVPAPKFRNELILKMLWHLGLRRMEVTEMQITPEMPHKDEYGNIDFGDNEITVPDVKGGGRELWFRDSLAAPLRRWIESERQAVYYADESQYLFPSRNSEQLTPKRVTSMVDQAAQNAGIQSTVYVDANGNERRRITPHALRHGYGVRHVRNGTDVRTLQQLMGHHDISVTQHYLQFKTEARKRAQHRNAPEV</sequence>
<feature type="domain" description="Tyr recombinase" evidence="5">
    <location>
        <begin position="129"/>
        <end position="333"/>
    </location>
</feature>
<dbReference type="RefSeq" id="WP_097008559.1">
    <property type="nucleotide sequence ID" value="NZ_OBEJ01000002.1"/>
</dbReference>
<keyword evidence="3" id="KW-0233">DNA recombination</keyword>
<evidence type="ECO:0000256" key="1">
    <source>
        <dbReference type="ARBA" id="ARBA00022908"/>
    </source>
</evidence>
<dbReference type="PANTHER" id="PTHR30349">
    <property type="entry name" value="PHAGE INTEGRASE-RELATED"/>
    <property type="match status" value="1"/>
</dbReference>
<dbReference type="SUPFAM" id="SSF56349">
    <property type="entry name" value="DNA breaking-rejoining enzymes"/>
    <property type="match status" value="1"/>
</dbReference>
<evidence type="ECO:0000259" key="5">
    <source>
        <dbReference type="PROSITE" id="PS51898"/>
    </source>
</evidence>
<accession>A0A285NTQ5</accession>
<organism evidence="7 8">
    <name type="scientific">Natronoarchaeum philippinense</name>
    <dbReference type="NCBI Taxonomy" id="558529"/>
    <lineage>
        <taxon>Archaea</taxon>
        <taxon>Methanobacteriati</taxon>
        <taxon>Methanobacteriota</taxon>
        <taxon>Stenosarchaea group</taxon>
        <taxon>Halobacteria</taxon>
        <taxon>Halobacteriales</taxon>
        <taxon>Natronoarchaeaceae</taxon>
    </lineage>
</organism>
<dbReference type="InterPro" id="IPR002104">
    <property type="entry name" value="Integrase_catalytic"/>
</dbReference>
<evidence type="ECO:0000313" key="8">
    <source>
        <dbReference type="Proteomes" id="UP000219453"/>
    </source>
</evidence>
<dbReference type="CDD" id="cd00397">
    <property type="entry name" value="DNA_BRE_C"/>
    <property type="match status" value="1"/>
</dbReference>
<dbReference type="PANTHER" id="PTHR30349:SF41">
    <property type="entry name" value="INTEGRASE_RECOMBINASE PROTEIN MJ0367-RELATED"/>
    <property type="match status" value="1"/>
</dbReference>
<gene>
    <name evidence="7" type="ORF">SAMN06269185_1601</name>
</gene>
<dbReference type="Gene3D" id="1.10.443.10">
    <property type="entry name" value="Intergrase catalytic core"/>
    <property type="match status" value="1"/>
</dbReference>
<evidence type="ECO:0000256" key="2">
    <source>
        <dbReference type="ARBA" id="ARBA00023125"/>
    </source>
</evidence>
<dbReference type="InterPro" id="IPR004107">
    <property type="entry name" value="Integrase_SAM-like_N"/>
</dbReference>
<evidence type="ECO:0000256" key="4">
    <source>
        <dbReference type="PROSITE-ProRule" id="PRU01248"/>
    </source>
</evidence>
<keyword evidence="8" id="KW-1185">Reference proteome</keyword>
<dbReference type="InterPro" id="IPR044068">
    <property type="entry name" value="CB"/>
</dbReference>
<dbReference type="AlphaFoldDB" id="A0A285NTQ5"/>
<dbReference type="InterPro" id="IPR050090">
    <property type="entry name" value="Tyrosine_recombinase_XerCD"/>
</dbReference>
<proteinExistence type="predicted"/>
<keyword evidence="2 4" id="KW-0238">DNA-binding</keyword>
<dbReference type="PROSITE" id="PS51900">
    <property type="entry name" value="CB"/>
    <property type="match status" value="1"/>
</dbReference>
<keyword evidence="1" id="KW-0229">DNA integration</keyword>